<evidence type="ECO:0000256" key="1">
    <source>
        <dbReference type="PROSITE-ProRule" id="PRU00076"/>
    </source>
</evidence>
<evidence type="ECO:0000313" key="5">
    <source>
        <dbReference type="Proteomes" id="UP000267029"/>
    </source>
</evidence>
<dbReference type="SUPFAM" id="SSF57196">
    <property type="entry name" value="EGF/Laminin"/>
    <property type="match status" value="1"/>
</dbReference>
<feature type="disulfide bond" evidence="1">
    <location>
        <begin position="395"/>
        <end position="412"/>
    </location>
</feature>
<name>A0A0R3U6W9_MESCO</name>
<keyword evidence="2" id="KW-0472">Membrane</keyword>
<dbReference type="OrthoDB" id="6515930at2759"/>
<accession>A0A0R3U6W9</accession>
<sequence length="559" mass="63418">MEEDGLNSDKLTTSRQMLVNMHRFLEKFMRPRKAEVWEAIMARCGNNVLKPEFVRISWVMFWNAIRKVDIQQDWNEWNPFWLPGVPSPFKSNSTDMDIEVPDFVWNSTVYVNQTETHFLRDWHALVVFNLFFCEHPHFGHTYLCPDSCFGRRKPNQPRKEIGNPCAGVKDTRTSACTSKPEAWSGALARMWWQLENPTEALTRDLTRGSFSWIVENRGCYACDCDDGYGWNDEELFCDKDLGKQKYCDPVTLKPCLLPGAKSCRINDVTGEAICTCHPQYTGNFCEKLRDPCYEPEINVTLSDGKRLQLVSGQDMCQIDMAGHPSLPEYKEVSAESNATGVPSIDLIPLPRHSKCFGKPGSDEYFCRCEAPFVEDVSLDSPNCLLQVGSCDSKLCLHGTCVTTANQRGKALCMCYPGFDGPHCDHRASAVCLNEPRPSSVLALKVEEWTVWSSCKPACGRRRRRTRTRVVLPQEENHPMDTIRQIEVCPPRLGNDCAAPGVQRKTYTDANAEEDPTTFEDYFITANPEMLKLQALVAATAVLIILFIQILRSITFMLVL</sequence>
<dbReference type="Proteomes" id="UP000267029">
    <property type="component" value="Unassembled WGS sequence"/>
</dbReference>
<dbReference type="InterPro" id="IPR000742">
    <property type="entry name" value="EGF"/>
</dbReference>
<evidence type="ECO:0000259" key="3">
    <source>
        <dbReference type="PROSITE" id="PS50026"/>
    </source>
</evidence>
<gene>
    <name evidence="4" type="ORF">MCOS_LOCUS2554</name>
</gene>
<reference evidence="4 5" key="1">
    <citation type="submission" date="2018-10" db="EMBL/GenBank/DDBJ databases">
        <authorList>
            <consortium name="Pathogen Informatics"/>
        </authorList>
    </citation>
    <scope>NUCLEOTIDE SEQUENCE [LARGE SCALE GENOMIC DNA]</scope>
</reference>
<feature type="disulfide bond" evidence="1">
    <location>
        <begin position="414"/>
        <end position="423"/>
    </location>
</feature>
<keyword evidence="2" id="KW-0812">Transmembrane</keyword>
<dbReference type="AlphaFoldDB" id="A0A0R3U6W9"/>
<keyword evidence="2" id="KW-1133">Transmembrane helix</keyword>
<protein>
    <recommendedName>
        <fullName evidence="3">EGF-like domain-containing protein</fullName>
    </recommendedName>
</protein>
<keyword evidence="1" id="KW-1015">Disulfide bond</keyword>
<feature type="domain" description="EGF-like" evidence="3">
    <location>
        <begin position="386"/>
        <end position="424"/>
    </location>
</feature>
<proteinExistence type="predicted"/>
<dbReference type="Gene3D" id="2.10.25.10">
    <property type="entry name" value="Laminin"/>
    <property type="match status" value="1"/>
</dbReference>
<evidence type="ECO:0000313" key="4">
    <source>
        <dbReference type="EMBL" id="VDD76551.1"/>
    </source>
</evidence>
<dbReference type="PROSITE" id="PS00022">
    <property type="entry name" value="EGF_1"/>
    <property type="match status" value="2"/>
</dbReference>
<feature type="disulfide bond" evidence="1">
    <location>
        <begin position="390"/>
        <end position="400"/>
    </location>
</feature>
<dbReference type="PROSITE" id="PS50026">
    <property type="entry name" value="EGF_3"/>
    <property type="match status" value="1"/>
</dbReference>
<feature type="transmembrane region" description="Helical" evidence="2">
    <location>
        <begin position="534"/>
        <end position="558"/>
    </location>
</feature>
<keyword evidence="5" id="KW-1185">Reference proteome</keyword>
<dbReference type="EMBL" id="UXSR01000432">
    <property type="protein sequence ID" value="VDD76551.1"/>
    <property type="molecule type" value="Genomic_DNA"/>
</dbReference>
<dbReference type="PROSITE" id="PS01186">
    <property type="entry name" value="EGF_2"/>
    <property type="match status" value="1"/>
</dbReference>
<keyword evidence="1" id="KW-0245">EGF-like domain</keyword>
<organism evidence="4 5">
    <name type="scientific">Mesocestoides corti</name>
    <name type="common">Flatworm</name>
    <dbReference type="NCBI Taxonomy" id="53468"/>
    <lineage>
        <taxon>Eukaryota</taxon>
        <taxon>Metazoa</taxon>
        <taxon>Spiralia</taxon>
        <taxon>Lophotrochozoa</taxon>
        <taxon>Platyhelminthes</taxon>
        <taxon>Cestoda</taxon>
        <taxon>Eucestoda</taxon>
        <taxon>Cyclophyllidea</taxon>
        <taxon>Mesocestoididae</taxon>
        <taxon>Mesocestoides</taxon>
    </lineage>
</organism>
<evidence type="ECO:0000256" key="2">
    <source>
        <dbReference type="SAM" id="Phobius"/>
    </source>
</evidence>
<dbReference type="SMART" id="SM00181">
    <property type="entry name" value="EGF"/>
    <property type="match status" value="2"/>
</dbReference>